<feature type="domain" description="GST C-terminal" evidence="2">
    <location>
        <begin position="79"/>
        <end position="194"/>
    </location>
</feature>
<dbReference type="SUPFAM" id="SSF52833">
    <property type="entry name" value="Thioredoxin-like"/>
    <property type="match status" value="1"/>
</dbReference>
<dbReference type="InterPro" id="IPR036282">
    <property type="entry name" value="Glutathione-S-Trfase_C_sf"/>
</dbReference>
<name>A0A4S3MG28_9RHOB</name>
<evidence type="ECO:0000259" key="2">
    <source>
        <dbReference type="PROSITE" id="PS50405"/>
    </source>
</evidence>
<dbReference type="AlphaFoldDB" id="A0A4S3MG28"/>
<evidence type="ECO:0000313" key="4">
    <source>
        <dbReference type="Proteomes" id="UP000306113"/>
    </source>
</evidence>
<dbReference type="CDD" id="cd03046">
    <property type="entry name" value="GST_N_GTT1_like"/>
    <property type="match status" value="1"/>
</dbReference>
<gene>
    <name evidence="3" type="ORF">E7681_02305</name>
</gene>
<dbReference type="Proteomes" id="UP000306113">
    <property type="component" value="Unassembled WGS sequence"/>
</dbReference>
<dbReference type="PANTHER" id="PTHR44051">
    <property type="entry name" value="GLUTATHIONE S-TRANSFERASE-RELATED"/>
    <property type="match status" value="1"/>
</dbReference>
<dbReference type="InterPro" id="IPR004046">
    <property type="entry name" value="GST_C"/>
</dbReference>
<keyword evidence="3" id="KW-0808">Transferase</keyword>
<dbReference type="Pfam" id="PF13409">
    <property type="entry name" value="GST_N_2"/>
    <property type="match status" value="1"/>
</dbReference>
<keyword evidence="4" id="KW-1185">Reference proteome</keyword>
<dbReference type="InterPro" id="IPR040079">
    <property type="entry name" value="Glutathione_S-Trfase"/>
</dbReference>
<dbReference type="SFLD" id="SFLDS00019">
    <property type="entry name" value="Glutathione_Transferase_(cytos"/>
    <property type="match status" value="1"/>
</dbReference>
<dbReference type="OrthoDB" id="9810080at2"/>
<dbReference type="PANTHER" id="PTHR44051:SF8">
    <property type="entry name" value="GLUTATHIONE S-TRANSFERASE GSTA"/>
    <property type="match status" value="1"/>
</dbReference>
<dbReference type="Gene3D" id="3.40.30.10">
    <property type="entry name" value="Glutaredoxin"/>
    <property type="match status" value="1"/>
</dbReference>
<organism evidence="3 4">
    <name type="scientific">Thalassobius vesicularis</name>
    <dbReference type="NCBI Taxonomy" id="1294297"/>
    <lineage>
        <taxon>Bacteria</taxon>
        <taxon>Pseudomonadati</taxon>
        <taxon>Pseudomonadota</taxon>
        <taxon>Alphaproteobacteria</taxon>
        <taxon>Rhodobacterales</taxon>
        <taxon>Roseobacteraceae</taxon>
        <taxon>Thalassovita</taxon>
    </lineage>
</organism>
<proteinExistence type="predicted"/>
<dbReference type="Pfam" id="PF00043">
    <property type="entry name" value="GST_C"/>
    <property type="match status" value="1"/>
</dbReference>
<feature type="domain" description="GST N-terminal" evidence="1">
    <location>
        <begin position="1"/>
        <end position="75"/>
    </location>
</feature>
<dbReference type="Gene3D" id="1.20.1050.10">
    <property type="match status" value="1"/>
</dbReference>
<dbReference type="SUPFAM" id="SSF47616">
    <property type="entry name" value="GST C-terminal domain-like"/>
    <property type="match status" value="1"/>
</dbReference>
<evidence type="ECO:0000259" key="1">
    <source>
        <dbReference type="PROSITE" id="PS50404"/>
    </source>
</evidence>
<evidence type="ECO:0000313" key="3">
    <source>
        <dbReference type="EMBL" id="THD76694.1"/>
    </source>
</evidence>
<dbReference type="EMBL" id="SSMD01000001">
    <property type="protein sequence ID" value="THD76694.1"/>
    <property type="molecule type" value="Genomic_DNA"/>
</dbReference>
<dbReference type="GO" id="GO:0016740">
    <property type="term" value="F:transferase activity"/>
    <property type="evidence" value="ECO:0007669"/>
    <property type="project" value="UniProtKB-KW"/>
</dbReference>
<accession>A0A4S3MG28</accession>
<dbReference type="InterPro" id="IPR036249">
    <property type="entry name" value="Thioredoxin-like_sf"/>
</dbReference>
<reference evidence="3 4" key="1">
    <citation type="submission" date="2019-04" db="EMBL/GenBank/DDBJ databases">
        <title>Draft genome sequence of Youngimonas vesicularis.</title>
        <authorList>
            <person name="Hameed A."/>
        </authorList>
    </citation>
    <scope>NUCLEOTIDE SEQUENCE [LARGE SCALE GENOMIC DNA]</scope>
    <source>
        <strain evidence="3 4">CC-AMW-E</strain>
    </source>
</reference>
<protein>
    <submittedName>
        <fullName evidence="3">Glutathione S-transferase family protein</fullName>
    </submittedName>
</protein>
<dbReference type="InterPro" id="IPR010987">
    <property type="entry name" value="Glutathione-S-Trfase_C-like"/>
</dbReference>
<comment type="caution">
    <text evidence="3">The sequence shown here is derived from an EMBL/GenBank/DDBJ whole genome shotgun (WGS) entry which is preliminary data.</text>
</comment>
<dbReference type="SFLD" id="SFLDG00358">
    <property type="entry name" value="Main_(cytGST)"/>
    <property type="match status" value="1"/>
</dbReference>
<sequence length="194" mass="21900">MYQVIGETQSRAFRVTWMLEELGQPYEQIKVKPHSDEAFACNQSGKIPALKVDGETLTDSTAILTYLADKHGALTYPAGTIERAKQDGMTHLVLDELDAVLWTGARHTFVLPEDKRVPEVKESLRWEFLRNSNRLANCLKGPYLMGDKMTIADIIATHCLNWAFAAKFPIEDERLLAYAKAMRGREAFKRAVAN</sequence>
<dbReference type="RefSeq" id="WP_136337638.1">
    <property type="nucleotide sequence ID" value="NZ_SSMD01000001.1"/>
</dbReference>
<dbReference type="PROSITE" id="PS50405">
    <property type="entry name" value="GST_CTER"/>
    <property type="match status" value="1"/>
</dbReference>
<dbReference type="PROSITE" id="PS50404">
    <property type="entry name" value="GST_NTER"/>
    <property type="match status" value="1"/>
</dbReference>
<dbReference type="InterPro" id="IPR004045">
    <property type="entry name" value="Glutathione_S-Trfase_N"/>
</dbReference>